<proteinExistence type="predicted"/>
<name>D3AR50_9FIRM</name>
<reference evidence="1 2" key="1">
    <citation type="submission" date="2010-01" db="EMBL/GenBank/DDBJ databases">
        <authorList>
            <person name="Weinstock G."/>
            <person name="Sodergren E."/>
            <person name="Clifton S."/>
            <person name="Fulton L."/>
            <person name="Fulton B."/>
            <person name="Courtney L."/>
            <person name="Fronick C."/>
            <person name="Harrison M."/>
            <person name="Strong C."/>
            <person name="Farmer C."/>
            <person name="Delahaunty K."/>
            <person name="Markovic C."/>
            <person name="Hall O."/>
            <person name="Minx P."/>
            <person name="Tomlinson C."/>
            <person name="Mitreva M."/>
            <person name="Nelson J."/>
            <person name="Hou S."/>
            <person name="Wollam A."/>
            <person name="Pepin K.H."/>
            <person name="Johnson M."/>
            <person name="Bhonagiri V."/>
            <person name="Nash W.E."/>
            <person name="Warren W."/>
            <person name="Chinwalla A."/>
            <person name="Mardis E.R."/>
            <person name="Wilson R.K."/>
        </authorList>
    </citation>
    <scope>NUCLEOTIDE SEQUENCE [LARGE SCALE GENOMIC DNA]</scope>
    <source>
        <strain evidence="1 2">DSM 13479</strain>
    </source>
</reference>
<gene>
    <name evidence="1" type="ORF">CLOSTHATH_06106</name>
</gene>
<sequence>MRTKGKTIVVNEKVDVEFLTMAIGRNGCDVVLDLANRMFFQ</sequence>
<dbReference type="HOGENOM" id="CLU_3271227_0_0_9"/>
<organism evidence="1 2">
    <name type="scientific">Hungatella hathewayi DSM 13479</name>
    <dbReference type="NCBI Taxonomy" id="566550"/>
    <lineage>
        <taxon>Bacteria</taxon>
        <taxon>Bacillati</taxon>
        <taxon>Bacillota</taxon>
        <taxon>Clostridia</taxon>
        <taxon>Lachnospirales</taxon>
        <taxon>Lachnospiraceae</taxon>
        <taxon>Hungatella</taxon>
    </lineage>
</organism>
<protein>
    <submittedName>
        <fullName evidence="1">Uncharacterized protein</fullName>
    </submittedName>
</protein>
<accession>D3AR50</accession>
<dbReference type="AlphaFoldDB" id="D3AR50"/>
<dbReference type="EMBL" id="ACIO01000692">
    <property type="protein sequence ID" value="EFC95703.1"/>
    <property type="molecule type" value="Genomic_DNA"/>
</dbReference>
<dbReference type="Proteomes" id="UP000004968">
    <property type="component" value="Unassembled WGS sequence"/>
</dbReference>
<comment type="caution">
    <text evidence="1">The sequence shown here is derived from an EMBL/GenBank/DDBJ whole genome shotgun (WGS) entry which is preliminary data.</text>
</comment>
<evidence type="ECO:0000313" key="1">
    <source>
        <dbReference type="EMBL" id="EFC95703.1"/>
    </source>
</evidence>
<evidence type="ECO:0000313" key="2">
    <source>
        <dbReference type="Proteomes" id="UP000004968"/>
    </source>
</evidence>